<name>A0ABV8G8W7_9ACTN</name>
<feature type="transmembrane region" description="Helical" evidence="2">
    <location>
        <begin position="21"/>
        <end position="42"/>
    </location>
</feature>
<sequence length="433" mass="47687">MSGARADVLEQCKGERARFHGLGGAILTTACIAAISMTFALASALKVFAPLAVVIGLVWGVAILSLDRWLVTSLPTQGGRRFWLALPRVLLALLLGAVISTPLVLQIFKPEIDAEIVDIQQERTDAFIRTQQGGETGQRIAELEKSAAALQAVIASRGESPLDPAADSRIQELTKSRDQAVKQRDRFYQEWQCQLYVGPPKCAKKGPGPLADAAEQAYISARDRANDIDAQIAQRRKQLSVTQEAGKASNLAQAERDLRGVQAELDKLTKQQAGLRDGFATENQGSDGLMLRLEALGRVSQDNATLNMARLLLFLFILLIECLPVLVKLMQRPGSYDTIVAVLERREVNAAIDQIHDADRRPPPRSDWRDGTTRPYTADEARTDVLYDQPPPADHHEGRSFEDEALRGLRDDRAPRTAGHDRQAQYAGMNDDW</sequence>
<feature type="compositionally biased region" description="Basic and acidic residues" evidence="1">
    <location>
        <begin position="357"/>
        <end position="385"/>
    </location>
</feature>
<protein>
    <submittedName>
        <fullName evidence="3">DUF4407 domain-containing protein</fullName>
    </submittedName>
</protein>
<proteinExistence type="predicted"/>
<gene>
    <name evidence="3" type="ORF">ACFOY2_17905</name>
</gene>
<dbReference type="Proteomes" id="UP001595851">
    <property type="component" value="Unassembled WGS sequence"/>
</dbReference>
<feature type="compositionally biased region" description="Basic and acidic residues" evidence="1">
    <location>
        <begin position="393"/>
        <end position="423"/>
    </location>
</feature>
<dbReference type="Pfam" id="PF14362">
    <property type="entry name" value="DUF4407"/>
    <property type="match status" value="1"/>
</dbReference>
<dbReference type="RefSeq" id="WP_379529173.1">
    <property type="nucleotide sequence ID" value="NZ_JBHSBI010000008.1"/>
</dbReference>
<accession>A0ABV8G8W7</accession>
<evidence type="ECO:0000313" key="3">
    <source>
        <dbReference type="EMBL" id="MFC4009112.1"/>
    </source>
</evidence>
<comment type="caution">
    <text evidence="3">The sequence shown here is derived from an EMBL/GenBank/DDBJ whole genome shotgun (WGS) entry which is preliminary data.</text>
</comment>
<evidence type="ECO:0000256" key="2">
    <source>
        <dbReference type="SAM" id="Phobius"/>
    </source>
</evidence>
<reference evidence="4" key="1">
    <citation type="journal article" date="2019" name="Int. J. Syst. Evol. Microbiol.">
        <title>The Global Catalogue of Microorganisms (GCM) 10K type strain sequencing project: providing services to taxonomists for standard genome sequencing and annotation.</title>
        <authorList>
            <consortium name="The Broad Institute Genomics Platform"/>
            <consortium name="The Broad Institute Genome Sequencing Center for Infectious Disease"/>
            <person name="Wu L."/>
            <person name="Ma J."/>
        </authorList>
    </citation>
    <scope>NUCLEOTIDE SEQUENCE [LARGE SCALE GENOMIC DNA]</scope>
    <source>
        <strain evidence="4">TBRC 1276</strain>
    </source>
</reference>
<keyword evidence="2" id="KW-0472">Membrane</keyword>
<evidence type="ECO:0000256" key="1">
    <source>
        <dbReference type="SAM" id="MobiDB-lite"/>
    </source>
</evidence>
<feature type="region of interest" description="Disordered" evidence="1">
    <location>
        <begin position="357"/>
        <end position="433"/>
    </location>
</feature>
<dbReference type="EMBL" id="JBHSBI010000008">
    <property type="protein sequence ID" value="MFC4009112.1"/>
    <property type="molecule type" value="Genomic_DNA"/>
</dbReference>
<feature type="transmembrane region" description="Helical" evidence="2">
    <location>
        <begin position="48"/>
        <end position="70"/>
    </location>
</feature>
<dbReference type="InterPro" id="IPR025519">
    <property type="entry name" value="DUF4407"/>
</dbReference>
<evidence type="ECO:0000313" key="4">
    <source>
        <dbReference type="Proteomes" id="UP001595851"/>
    </source>
</evidence>
<feature type="transmembrane region" description="Helical" evidence="2">
    <location>
        <begin position="82"/>
        <end position="105"/>
    </location>
</feature>
<keyword evidence="2" id="KW-0812">Transmembrane</keyword>
<dbReference type="PROSITE" id="PS51257">
    <property type="entry name" value="PROKAR_LIPOPROTEIN"/>
    <property type="match status" value="1"/>
</dbReference>
<keyword evidence="2" id="KW-1133">Transmembrane helix</keyword>
<keyword evidence="4" id="KW-1185">Reference proteome</keyword>
<organism evidence="3 4">
    <name type="scientific">Nonomuraea purpurea</name>
    <dbReference type="NCBI Taxonomy" id="1849276"/>
    <lineage>
        <taxon>Bacteria</taxon>
        <taxon>Bacillati</taxon>
        <taxon>Actinomycetota</taxon>
        <taxon>Actinomycetes</taxon>
        <taxon>Streptosporangiales</taxon>
        <taxon>Streptosporangiaceae</taxon>
        <taxon>Nonomuraea</taxon>
    </lineage>
</organism>